<reference evidence="1 2" key="1">
    <citation type="submission" date="2023-02" db="EMBL/GenBank/DDBJ databases">
        <authorList>
            <person name="Mo P."/>
        </authorList>
    </citation>
    <scope>NUCLEOTIDE SEQUENCE [LARGE SCALE GENOMIC DNA]</scope>
    <source>
        <strain evidence="1 2">HUAS 3</strain>
    </source>
</reference>
<organism evidence="1 2">
    <name type="scientific">Micromonospora cathayae</name>
    <dbReference type="NCBI Taxonomy" id="3028804"/>
    <lineage>
        <taxon>Bacteria</taxon>
        <taxon>Bacillati</taxon>
        <taxon>Actinomycetota</taxon>
        <taxon>Actinomycetes</taxon>
        <taxon>Micromonosporales</taxon>
        <taxon>Micromonosporaceae</taxon>
        <taxon>Micromonospora</taxon>
    </lineage>
</organism>
<dbReference type="RefSeq" id="WP_275034141.1">
    <property type="nucleotide sequence ID" value="NZ_CP118615.1"/>
</dbReference>
<evidence type="ECO:0000313" key="1">
    <source>
        <dbReference type="EMBL" id="WDZ87221.1"/>
    </source>
</evidence>
<gene>
    <name evidence="1" type="ORF">PVK37_12835</name>
</gene>
<evidence type="ECO:0008006" key="3">
    <source>
        <dbReference type="Google" id="ProtNLM"/>
    </source>
</evidence>
<evidence type="ECO:0000313" key="2">
    <source>
        <dbReference type="Proteomes" id="UP001219605"/>
    </source>
</evidence>
<sequence>MTIHLHITPTTTATRPGCCICDPATCLADDSGDHCIERSCGVCLHGCPAPVDEPCCLDGDGQ</sequence>
<accession>A0ABY7ZXV1</accession>
<protein>
    <recommendedName>
        <fullName evidence="3">4Fe-4S ferredoxin-type domain-containing protein</fullName>
    </recommendedName>
</protein>
<keyword evidence="2" id="KW-1185">Reference proteome</keyword>
<dbReference type="EMBL" id="CP118615">
    <property type="protein sequence ID" value="WDZ87221.1"/>
    <property type="molecule type" value="Genomic_DNA"/>
</dbReference>
<name>A0ABY7ZXV1_9ACTN</name>
<proteinExistence type="predicted"/>
<dbReference type="Proteomes" id="UP001219605">
    <property type="component" value="Chromosome"/>
</dbReference>